<dbReference type="AlphaFoldDB" id="A0A852THI1"/>
<keyword evidence="1" id="KW-1133">Transmembrane helix</keyword>
<dbReference type="Proteomes" id="UP000548423">
    <property type="component" value="Unassembled WGS sequence"/>
</dbReference>
<feature type="transmembrane region" description="Helical" evidence="1">
    <location>
        <begin position="95"/>
        <end position="115"/>
    </location>
</feature>
<evidence type="ECO:0000313" key="2">
    <source>
        <dbReference type="EMBL" id="NYE07186.1"/>
    </source>
</evidence>
<feature type="transmembrane region" description="Helical" evidence="1">
    <location>
        <begin position="121"/>
        <end position="142"/>
    </location>
</feature>
<dbReference type="SUPFAM" id="SSF103473">
    <property type="entry name" value="MFS general substrate transporter"/>
    <property type="match status" value="1"/>
</dbReference>
<name>A0A852THI1_9BACI</name>
<accession>A0A852THI1</accession>
<reference evidence="3" key="1">
    <citation type="submission" date="2020-07" db="EMBL/GenBank/DDBJ databases">
        <authorList>
            <person name="Partida-Martinez L."/>
            <person name="Huntemann M."/>
            <person name="Clum A."/>
            <person name="Wang J."/>
            <person name="Palaniappan K."/>
            <person name="Ritter S."/>
            <person name="Chen I.-M."/>
            <person name="Stamatis D."/>
            <person name="Reddy T."/>
            <person name="O'Malley R."/>
            <person name="Daum C."/>
            <person name="Shapiro N."/>
            <person name="Ivanova N."/>
            <person name="Kyrpides N."/>
            <person name="Woyke T."/>
        </authorList>
    </citation>
    <scope>NUCLEOTIDE SEQUENCE [LARGE SCALE GENOMIC DNA]</scope>
    <source>
        <strain evidence="3">AT2.8</strain>
    </source>
</reference>
<feature type="transmembrane region" description="Helical" evidence="1">
    <location>
        <begin position="31"/>
        <end position="52"/>
    </location>
</feature>
<organism evidence="2 3">
    <name type="scientific">Neobacillus niacini</name>
    <dbReference type="NCBI Taxonomy" id="86668"/>
    <lineage>
        <taxon>Bacteria</taxon>
        <taxon>Bacillati</taxon>
        <taxon>Bacillota</taxon>
        <taxon>Bacilli</taxon>
        <taxon>Bacillales</taxon>
        <taxon>Bacillaceae</taxon>
        <taxon>Neobacillus</taxon>
    </lineage>
</organism>
<feature type="transmembrane region" description="Helical" evidence="1">
    <location>
        <begin position="58"/>
        <end position="83"/>
    </location>
</feature>
<evidence type="ECO:0000256" key="1">
    <source>
        <dbReference type="SAM" id="Phobius"/>
    </source>
</evidence>
<comment type="caution">
    <text evidence="2">The sequence shown here is derived from an EMBL/GenBank/DDBJ whole genome shotgun (WGS) entry which is preliminary data.</text>
</comment>
<proteinExistence type="predicted"/>
<evidence type="ECO:0000313" key="3">
    <source>
        <dbReference type="Proteomes" id="UP000548423"/>
    </source>
</evidence>
<reference evidence="3" key="2">
    <citation type="submission" date="2020-08" db="EMBL/GenBank/DDBJ databases">
        <title>The Agave Microbiome: Exploring the role of microbial communities in plant adaptations to desert environments.</title>
        <authorList>
            <person name="Partida-Martinez L.P."/>
        </authorList>
    </citation>
    <scope>NUCLEOTIDE SEQUENCE [LARGE SCALE GENOMIC DNA]</scope>
    <source>
        <strain evidence="3">AT2.8</strain>
    </source>
</reference>
<gene>
    <name evidence="2" type="ORF">F4694_003971</name>
</gene>
<sequence>MFSILFALNGISLMLGAQFEKRLAGRTTPHTIFQIGLLSSLISSIAVLIVVLSHGPLAALVFSLFLSNASLGIVGPISFTLAIESQGHMAGSASALLGILPFLLGSITSPLVGMAGEYSAIPLGVIIFATSLLAVFFNAVLIKNGKPVPAPQEINLD</sequence>
<dbReference type="EMBL" id="JACCBX010000008">
    <property type="protein sequence ID" value="NYE07186.1"/>
    <property type="molecule type" value="Genomic_DNA"/>
</dbReference>
<dbReference type="Gene3D" id="1.20.1720.10">
    <property type="entry name" value="Multidrug resistance protein D"/>
    <property type="match status" value="1"/>
</dbReference>
<dbReference type="InterPro" id="IPR036259">
    <property type="entry name" value="MFS_trans_sf"/>
</dbReference>
<protein>
    <submittedName>
        <fullName evidence="2">MFS family permease</fullName>
    </submittedName>
</protein>
<keyword evidence="1" id="KW-0812">Transmembrane</keyword>
<keyword evidence="1" id="KW-0472">Membrane</keyword>